<comment type="caution">
    <text evidence="8">The sequence shown here is derived from an EMBL/GenBank/DDBJ whole genome shotgun (WGS) entry which is preliminary data.</text>
</comment>
<dbReference type="InParanoid" id="A0A409XUG9"/>
<evidence type="ECO:0000313" key="9">
    <source>
        <dbReference type="Proteomes" id="UP000283269"/>
    </source>
</evidence>
<dbReference type="GO" id="GO:0020037">
    <property type="term" value="F:heme binding"/>
    <property type="evidence" value="ECO:0007669"/>
    <property type="project" value="InterPro"/>
</dbReference>
<comment type="similarity">
    <text evidence="2">Belongs to the cytochrome P450 family.</text>
</comment>
<dbReference type="GO" id="GO:0005506">
    <property type="term" value="F:iron ion binding"/>
    <property type="evidence" value="ECO:0007669"/>
    <property type="project" value="InterPro"/>
</dbReference>
<evidence type="ECO:0000256" key="3">
    <source>
        <dbReference type="ARBA" id="ARBA00022617"/>
    </source>
</evidence>
<dbReference type="PANTHER" id="PTHR46300:SF7">
    <property type="entry name" value="P450, PUTATIVE (EUROFUNG)-RELATED"/>
    <property type="match status" value="1"/>
</dbReference>
<evidence type="ECO:0000256" key="2">
    <source>
        <dbReference type="ARBA" id="ARBA00010617"/>
    </source>
</evidence>
<keyword evidence="6" id="KW-0408">Iron</keyword>
<evidence type="ECO:0000256" key="1">
    <source>
        <dbReference type="ARBA" id="ARBA00001971"/>
    </source>
</evidence>
<dbReference type="Gene3D" id="1.10.630.10">
    <property type="entry name" value="Cytochrome P450"/>
    <property type="match status" value="1"/>
</dbReference>
<dbReference type="EMBL" id="NHYD01000372">
    <property type="protein sequence ID" value="PPQ94346.1"/>
    <property type="molecule type" value="Genomic_DNA"/>
</dbReference>
<dbReference type="PANTHER" id="PTHR46300">
    <property type="entry name" value="P450, PUTATIVE (EUROFUNG)-RELATED-RELATED"/>
    <property type="match status" value="1"/>
</dbReference>
<keyword evidence="5" id="KW-0560">Oxidoreductase</keyword>
<gene>
    <name evidence="8" type="ORF">CVT25_000403</name>
</gene>
<dbReference type="OrthoDB" id="1055148at2759"/>
<protein>
    <recommendedName>
        <fullName evidence="10">O-methylsterigmatocystin oxidoreductase</fullName>
    </recommendedName>
</protein>
<name>A0A409XUG9_PSICY</name>
<comment type="cofactor">
    <cofactor evidence="1">
        <name>heme</name>
        <dbReference type="ChEBI" id="CHEBI:30413"/>
    </cofactor>
</comment>
<evidence type="ECO:0000256" key="4">
    <source>
        <dbReference type="ARBA" id="ARBA00022723"/>
    </source>
</evidence>
<dbReference type="InterPro" id="IPR050364">
    <property type="entry name" value="Cytochrome_P450_fung"/>
</dbReference>
<proteinExistence type="inferred from homology"/>
<reference evidence="8 9" key="1">
    <citation type="journal article" date="2018" name="Evol. Lett.">
        <title>Horizontal gene cluster transfer increased hallucinogenic mushroom diversity.</title>
        <authorList>
            <person name="Reynolds H.T."/>
            <person name="Vijayakumar V."/>
            <person name="Gluck-Thaler E."/>
            <person name="Korotkin H.B."/>
            <person name="Matheny P.B."/>
            <person name="Slot J.C."/>
        </authorList>
    </citation>
    <scope>NUCLEOTIDE SEQUENCE [LARGE SCALE GENOMIC DNA]</scope>
    <source>
        <strain evidence="8 9">2631</strain>
    </source>
</reference>
<keyword evidence="9" id="KW-1185">Reference proteome</keyword>
<dbReference type="InterPro" id="IPR036396">
    <property type="entry name" value="Cyt_P450_sf"/>
</dbReference>
<evidence type="ECO:0008006" key="10">
    <source>
        <dbReference type="Google" id="ProtNLM"/>
    </source>
</evidence>
<evidence type="ECO:0000256" key="5">
    <source>
        <dbReference type="ARBA" id="ARBA00023002"/>
    </source>
</evidence>
<organism evidence="8 9">
    <name type="scientific">Psilocybe cyanescens</name>
    <dbReference type="NCBI Taxonomy" id="93625"/>
    <lineage>
        <taxon>Eukaryota</taxon>
        <taxon>Fungi</taxon>
        <taxon>Dikarya</taxon>
        <taxon>Basidiomycota</taxon>
        <taxon>Agaricomycotina</taxon>
        <taxon>Agaricomycetes</taxon>
        <taxon>Agaricomycetidae</taxon>
        <taxon>Agaricales</taxon>
        <taxon>Agaricineae</taxon>
        <taxon>Strophariaceae</taxon>
        <taxon>Psilocybe</taxon>
    </lineage>
</organism>
<sequence>MAFSITVAYIVLAIWTIKKLANLLVSNAKRAPYPPGPKPLPLIGNMLDIPPNRYAQAYADWGKKYNSQYQFEVGVYNYLAKIAPGPVLHAEVLGNHLLIINKREDAIELLEQRAKIYSDRPTMPILKL</sequence>
<dbReference type="Proteomes" id="UP000283269">
    <property type="component" value="Unassembled WGS sequence"/>
</dbReference>
<dbReference type="STRING" id="93625.A0A409XUG9"/>
<dbReference type="SUPFAM" id="SSF48264">
    <property type="entry name" value="Cytochrome P450"/>
    <property type="match status" value="1"/>
</dbReference>
<dbReference type="AlphaFoldDB" id="A0A409XUG9"/>
<evidence type="ECO:0000256" key="7">
    <source>
        <dbReference type="ARBA" id="ARBA00023033"/>
    </source>
</evidence>
<accession>A0A409XUG9</accession>
<dbReference type="GO" id="GO:0016705">
    <property type="term" value="F:oxidoreductase activity, acting on paired donors, with incorporation or reduction of molecular oxygen"/>
    <property type="evidence" value="ECO:0007669"/>
    <property type="project" value="InterPro"/>
</dbReference>
<dbReference type="GO" id="GO:0004497">
    <property type="term" value="F:monooxygenase activity"/>
    <property type="evidence" value="ECO:0007669"/>
    <property type="project" value="UniProtKB-KW"/>
</dbReference>
<keyword evidence="4" id="KW-0479">Metal-binding</keyword>
<evidence type="ECO:0000256" key="6">
    <source>
        <dbReference type="ARBA" id="ARBA00023004"/>
    </source>
</evidence>
<evidence type="ECO:0000313" key="8">
    <source>
        <dbReference type="EMBL" id="PPQ94346.1"/>
    </source>
</evidence>
<keyword evidence="7" id="KW-0503">Monooxygenase</keyword>
<keyword evidence="3" id="KW-0349">Heme</keyword>